<protein>
    <recommendedName>
        <fullName evidence="7">Major facilitator superfamily (MFS) profile domain-containing protein</fullName>
    </recommendedName>
</protein>
<dbReference type="PANTHER" id="PTHR23513:SF6">
    <property type="entry name" value="MAJOR FACILITATOR SUPERFAMILY ASSOCIATED DOMAIN-CONTAINING PROTEIN"/>
    <property type="match status" value="1"/>
</dbReference>
<dbReference type="InterPro" id="IPR011701">
    <property type="entry name" value="MFS"/>
</dbReference>
<dbReference type="eggNOG" id="COG2211">
    <property type="taxonomic scope" value="Bacteria"/>
</dbReference>
<feature type="transmembrane region" description="Helical" evidence="6">
    <location>
        <begin position="120"/>
        <end position="143"/>
    </location>
</feature>
<evidence type="ECO:0000313" key="8">
    <source>
        <dbReference type="EMBL" id="EFH86224.1"/>
    </source>
</evidence>
<feature type="transmembrane region" description="Helical" evidence="6">
    <location>
        <begin position="88"/>
        <end position="114"/>
    </location>
</feature>
<keyword evidence="4 6" id="KW-1133">Transmembrane helix</keyword>
<keyword evidence="2" id="KW-1003">Cell membrane</keyword>
<dbReference type="OrthoDB" id="9900064at2"/>
<feature type="transmembrane region" description="Helical" evidence="6">
    <location>
        <begin position="226"/>
        <end position="251"/>
    </location>
</feature>
<feature type="transmembrane region" description="Helical" evidence="6">
    <location>
        <begin position="257"/>
        <end position="276"/>
    </location>
</feature>
<evidence type="ECO:0000256" key="1">
    <source>
        <dbReference type="ARBA" id="ARBA00004651"/>
    </source>
</evidence>
<dbReference type="InterPro" id="IPR036259">
    <property type="entry name" value="MFS_trans_sf"/>
</dbReference>
<feature type="transmembrane region" description="Helical" evidence="6">
    <location>
        <begin position="179"/>
        <end position="205"/>
    </location>
</feature>
<dbReference type="InterPro" id="IPR020846">
    <property type="entry name" value="MFS_dom"/>
</dbReference>
<dbReference type="GO" id="GO:0022857">
    <property type="term" value="F:transmembrane transporter activity"/>
    <property type="evidence" value="ECO:0007669"/>
    <property type="project" value="InterPro"/>
</dbReference>
<dbReference type="InParanoid" id="D6TKC4"/>
<feature type="transmembrane region" description="Helical" evidence="6">
    <location>
        <begin position="155"/>
        <end position="173"/>
    </location>
</feature>
<comment type="caution">
    <text evidence="8">The sequence shown here is derived from an EMBL/GenBank/DDBJ whole genome shotgun (WGS) entry which is preliminary data.</text>
</comment>
<evidence type="ECO:0000256" key="4">
    <source>
        <dbReference type="ARBA" id="ARBA00022989"/>
    </source>
</evidence>
<dbReference type="Pfam" id="PF07690">
    <property type="entry name" value="MFS_1"/>
    <property type="match status" value="1"/>
</dbReference>
<name>D6TKC4_KTERA</name>
<gene>
    <name evidence="8" type="ORF">Krac_7514</name>
</gene>
<evidence type="ECO:0000259" key="7">
    <source>
        <dbReference type="PROSITE" id="PS50850"/>
    </source>
</evidence>
<reference evidence="8 9" key="1">
    <citation type="journal article" date="2011" name="Stand. Genomic Sci.">
        <title>Non-contiguous finished genome sequence and contextual data of the filamentous soil bacterium Ktedonobacter racemifer type strain (SOSP1-21).</title>
        <authorList>
            <person name="Chang Y.J."/>
            <person name="Land M."/>
            <person name="Hauser L."/>
            <person name="Chertkov O."/>
            <person name="Del Rio T.G."/>
            <person name="Nolan M."/>
            <person name="Copeland A."/>
            <person name="Tice H."/>
            <person name="Cheng J.F."/>
            <person name="Lucas S."/>
            <person name="Han C."/>
            <person name="Goodwin L."/>
            <person name="Pitluck S."/>
            <person name="Ivanova N."/>
            <person name="Ovchinikova G."/>
            <person name="Pati A."/>
            <person name="Chen A."/>
            <person name="Palaniappan K."/>
            <person name="Mavromatis K."/>
            <person name="Liolios K."/>
            <person name="Brettin T."/>
            <person name="Fiebig A."/>
            <person name="Rohde M."/>
            <person name="Abt B."/>
            <person name="Goker M."/>
            <person name="Detter J.C."/>
            <person name="Woyke T."/>
            <person name="Bristow J."/>
            <person name="Eisen J.A."/>
            <person name="Markowitz V."/>
            <person name="Hugenholtz P."/>
            <person name="Kyrpides N.C."/>
            <person name="Klenk H.P."/>
            <person name="Lapidus A."/>
        </authorList>
    </citation>
    <scope>NUCLEOTIDE SEQUENCE [LARGE SCALE GENOMIC DNA]</scope>
    <source>
        <strain evidence="9">DSM 44963</strain>
    </source>
</reference>
<evidence type="ECO:0000256" key="6">
    <source>
        <dbReference type="SAM" id="Phobius"/>
    </source>
</evidence>
<dbReference type="PANTHER" id="PTHR23513">
    <property type="entry name" value="INTEGRAL MEMBRANE EFFLUX PROTEIN-RELATED"/>
    <property type="match status" value="1"/>
</dbReference>
<sequence length="285" mass="31900">MTTSFVTGVLHWRAWLVSCSSRRCAAVTPIKVDGRLLHIRQVDHLPLWYGGRFVWRYSLCKQRDDNVQAPDFLRELKEGIRFYRENHLMLTIFLSVLIATLGTGALDAILIFFFQRHTHASVSLFGTLPMAIGAGSIVGALLAGLLVRYLGSVRVYWLSLYITGIMFILFALQNTLCPALIFLFLVGLPLGALNTALGPLLMYIIPRHLMGRVESVFSTSQTLFSLTSISLSGLLATLFISFHANLLTFIFDIYDTIYIMASLLFILGALYAMLNLRGLKIIESN</sequence>
<evidence type="ECO:0000256" key="5">
    <source>
        <dbReference type="ARBA" id="ARBA00023136"/>
    </source>
</evidence>
<keyword evidence="9" id="KW-1185">Reference proteome</keyword>
<dbReference type="PROSITE" id="PS50850">
    <property type="entry name" value="MFS"/>
    <property type="match status" value="1"/>
</dbReference>
<dbReference type="AlphaFoldDB" id="D6TKC4"/>
<dbReference type="STRING" id="485913.Krac_7514"/>
<proteinExistence type="predicted"/>
<dbReference type="RefSeq" id="WP_007910375.1">
    <property type="nucleotide sequence ID" value="NZ_ADVG01000002.1"/>
</dbReference>
<organism evidence="8 9">
    <name type="scientific">Ktedonobacter racemifer DSM 44963</name>
    <dbReference type="NCBI Taxonomy" id="485913"/>
    <lineage>
        <taxon>Bacteria</taxon>
        <taxon>Bacillati</taxon>
        <taxon>Chloroflexota</taxon>
        <taxon>Ktedonobacteria</taxon>
        <taxon>Ktedonobacterales</taxon>
        <taxon>Ktedonobacteraceae</taxon>
        <taxon>Ktedonobacter</taxon>
    </lineage>
</organism>
<dbReference type="SUPFAM" id="SSF103473">
    <property type="entry name" value="MFS general substrate transporter"/>
    <property type="match status" value="1"/>
</dbReference>
<evidence type="ECO:0000256" key="2">
    <source>
        <dbReference type="ARBA" id="ARBA00022475"/>
    </source>
</evidence>
<evidence type="ECO:0000313" key="9">
    <source>
        <dbReference type="Proteomes" id="UP000004508"/>
    </source>
</evidence>
<dbReference type="Proteomes" id="UP000004508">
    <property type="component" value="Unassembled WGS sequence"/>
</dbReference>
<comment type="subcellular location">
    <subcellularLocation>
        <location evidence="1">Cell membrane</location>
        <topology evidence="1">Multi-pass membrane protein</topology>
    </subcellularLocation>
</comment>
<dbReference type="EMBL" id="ADVG01000002">
    <property type="protein sequence ID" value="EFH86224.1"/>
    <property type="molecule type" value="Genomic_DNA"/>
</dbReference>
<keyword evidence="5 6" id="KW-0472">Membrane</keyword>
<dbReference type="Gene3D" id="1.20.1250.20">
    <property type="entry name" value="MFS general substrate transporter like domains"/>
    <property type="match status" value="1"/>
</dbReference>
<accession>D6TKC4</accession>
<dbReference type="GO" id="GO:0005886">
    <property type="term" value="C:plasma membrane"/>
    <property type="evidence" value="ECO:0007669"/>
    <property type="project" value="UniProtKB-SubCell"/>
</dbReference>
<keyword evidence="3 6" id="KW-0812">Transmembrane</keyword>
<evidence type="ECO:0000256" key="3">
    <source>
        <dbReference type="ARBA" id="ARBA00022692"/>
    </source>
</evidence>
<feature type="domain" description="Major facilitator superfamily (MFS) profile" evidence="7">
    <location>
        <begin position="88"/>
        <end position="285"/>
    </location>
</feature>